<dbReference type="GO" id="GO:0003677">
    <property type="term" value="F:DNA binding"/>
    <property type="evidence" value="ECO:0007669"/>
    <property type="project" value="UniProtKB-KW"/>
</dbReference>
<dbReference type="InterPro" id="IPR039418">
    <property type="entry name" value="LexA-like"/>
</dbReference>
<evidence type="ECO:0000313" key="6">
    <source>
        <dbReference type="Proteomes" id="UP000469950"/>
    </source>
</evidence>
<dbReference type="InterPro" id="IPR015927">
    <property type="entry name" value="Peptidase_S24_S26A/B/C"/>
</dbReference>
<evidence type="ECO:0000256" key="1">
    <source>
        <dbReference type="ARBA" id="ARBA00023015"/>
    </source>
</evidence>
<keyword evidence="1" id="KW-0805">Transcription regulation</keyword>
<dbReference type="PROSITE" id="PS50943">
    <property type="entry name" value="HTH_CROC1"/>
    <property type="match status" value="1"/>
</dbReference>
<dbReference type="Pfam" id="PF01381">
    <property type="entry name" value="HTH_3"/>
    <property type="match status" value="1"/>
</dbReference>
<keyword evidence="3" id="KW-0804">Transcription</keyword>
<dbReference type="InterPro" id="IPR001387">
    <property type="entry name" value="Cro/C1-type_HTH"/>
</dbReference>
<sequence length="374" mass="41901">MLDCRDRDAKCFGGNFRPYLLDEGLYIHEGYDMYHSVSSQADLDTKSVVARMDTLRTIQAMENWQDRVRSVMKDKGITQDRLTSVLGVSTRGAVGHYLSGRREPSASQLKALSKFLDVDIDWLLTGEGPKKKNFDVFASVIKAIAAQHRRPGDESLTDQEIYDRYQSEQLAEEQEIQHRVDIELGRYEEAAEFEDADEMGLTEIKEPKVAYLRRNELEFFGHMDAWDSNTPLDEDEVELPLFREVELAAGAGATQVIENHGAKLRFAKSTLSRAGVPAEAAACAFVRGNSMEPVMPDGTCVGVNTADKTIKDGEIYAIDHGGMLRVKYLHRRPGGGIKIVSQNASEHPVEEVTAEDMAANVRVIGRVFWWSVLR</sequence>
<protein>
    <submittedName>
        <fullName evidence="5">Phage cI repressor (ACLAME 5)</fullName>
    </submittedName>
</protein>
<evidence type="ECO:0000313" key="5">
    <source>
        <dbReference type="EMBL" id="KAE8545377.1"/>
    </source>
</evidence>
<gene>
    <name evidence="5" type="ORF">F6453_2349</name>
</gene>
<dbReference type="EMBL" id="WBMP01000009">
    <property type="protein sequence ID" value="KAE8545377.1"/>
    <property type="molecule type" value="Genomic_DNA"/>
</dbReference>
<name>A0A833N995_MARNT</name>
<evidence type="ECO:0000256" key="3">
    <source>
        <dbReference type="ARBA" id="ARBA00023163"/>
    </source>
</evidence>
<proteinExistence type="predicted"/>
<dbReference type="Proteomes" id="UP000469950">
    <property type="component" value="Unassembled WGS sequence"/>
</dbReference>
<dbReference type="AlphaFoldDB" id="A0A833N995"/>
<comment type="caution">
    <text evidence="5">The sequence shown here is derived from an EMBL/GenBank/DDBJ whole genome shotgun (WGS) entry which is preliminary data.</text>
</comment>
<dbReference type="Gene3D" id="1.10.260.40">
    <property type="entry name" value="lambda repressor-like DNA-binding domains"/>
    <property type="match status" value="1"/>
</dbReference>
<accession>A0A833N995</accession>
<dbReference type="InterPro" id="IPR010982">
    <property type="entry name" value="Lambda_DNA-bd_dom_sf"/>
</dbReference>
<dbReference type="Gene3D" id="2.10.109.10">
    <property type="entry name" value="Umud Fragment, subunit A"/>
    <property type="match status" value="1"/>
</dbReference>
<dbReference type="InterPro" id="IPR036286">
    <property type="entry name" value="LexA/Signal_pep-like_sf"/>
</dbReference>
<feature type="domain" description="HTH cro/C1-type" evidence="4">
    <location>
        <begin position="68"/>
        <end position="123"/>
    </location>
</feature>
<dbReference type="PANTHER" id="PTHR40661">
    <property type="match status" value="1"/>
</dbReference>
<dbReference type="SUPFAM" id="SSF51306">
    <property type="entry name" value="LexA/Signal peptidase"/>
    <property type="match status" value="1"/>
</dbReference>
<keyword evidence="2" id="KW-0238">DNA-binding</keyword>
<dbReference type="Pfam" id="PF00717">
    <property type="entry name" value="Peptidase_S24"/>
    <property type="match status" value="1"/>
</dbReference>
<dbReference type="CDD" id="cd00093">
    <property type="entry name" value="HTH_XRE"/>
    <property type="match status" value="1"/>
</dbReference>
<organism evidence="5 6">
    <name type="scientific">Marinobacter nauticus</name>
    <name type="common">Marinobacter hydrocarbonoclasticus</name>
    <name type="synonym">Marinobacter aquaeolei</name>
    <dbReference type="NCBI Taxonomy" id="2743"/>
    <lineage>
        <taxon>Bacteria</taxon>
        <taxon>Pseudomonadati</taxon>
        <taxon>Pseudomonadota</taxon>
        <taxon>Gammaproteobacteria</taxon>
        <taxon>Pseudomonadales</taxon>
        <taxon>Marinobacteraceae</taxon>
        <taxon>Marinobacter</taxon>
    </lineage>
</organism>
<dbReference type="CDD" id="cd06529">
    <property type="entry name" value="S24_LexA-like"/>
    <property type="match status" value="1"/>
</dbReference>
<dbReference type="SUPFAM" id="SSF47413">
    <property type="entry name" value="lambda repressor-like DNA-binding domains"/>
    <property type="match status" value="1"/>
</dbReference>
<evidence type="ECO:0000259" key="4">
    <source>
        <dbReference type="PROSITE" id="PS50943"/>
    </source>
</evidence>
<dbReference type="PANTHER" id="PTHR40661:SF2">
    <property type="entry name" value="HTH-TYPE TRANSCRIPTIONAL REGULATOR PRTR"/>
    <property type="match status" value="1"/>
</dbReference>
<evidence type="ECO:0000256" key="2">
    <source>
        <dbReference type="ARBA" id="ARBA00023125"/>
    </source>
</evidence>
<reference evidence="5 6" key="1">
    <citation type="submission" date="2019-10" db="EMBL/GenBank/DDBJ databases">
        <title>Draft genome sequence of Marinobacter hydrocarbonoclasticus NCT7M from the microbiome of the marine copepod.</title>
        <authorList>
            <person name="Nuttall R."/>
            <person name="Sharma G."/>
            <person name="Moisander P."/>
        </authorList>
    </citation>
    <scope>NUCLEOTIDE SEQUENCE [LARGE SCALE GENOMIC DNA]</scope>
    <source>
        <strain evidence="5 6">NCT7M</strain>
    </source>
</reference>
<dbReference type="SMART" id="SM00530">
    <property type="entry name" value="HTH_XRE"/>
    <property type="match status" value="1"/>
</dbReference>